<dbReference type="EMBL" id="JBDJPC010000015">
    <property type="protein sequence ID" value="KAL1488212.1"/>
    <property type="molecule type" value="Genomic_DNA"/>
</dbReference>
<organism evidence="1 2">
    <name type="scientific">Hypothenemus hampei</name>
    <name type="common">Coffee berry borer</name>
    <dbReference type="NCBI Taxonomy" id="57062"/>
    <lineage>
        <taxon>Eukaryota</taxon>
        <taxon>Metazoa</taxon>
        <taxon>Ecdysozoa</taxon>
        <taxon>Arthropoda</taxon>
        <taxon>Hexapoda</taxon>
        <taxon>Insecta</taxon>
        <taxon>Pterygota</taxon>
        <taxon>Neoptera</taxon>
        <taxon>Endopterygota</taxon>
        <taxon>Coleoptera</taxon>
        <taxon>Polyphaga</taxon>
        <taxon>Cucujiformia</taxon>
        <taxon>Curculionidae</taxon>
        <taxon>Scolytinae</taxon>
        <taxon>Hypothenemus</taxon>
    </lineage>
</organism>
<feature type="non-terminal residue" evidence="1">
    <location>
        <position position="1"/>
    </location>
</feature>
<evidence type="ECO:0000313" key="2">
    <source>
        <dbReference type="Proteomes" id="UP001566132"/>
    </source>
</evidence>
<dbReference type="AlphaFoldDB" id="A0ABD1E0N8"/>
<reference evidence="1 2" key="1">
    <citation type="submission" date="2024-05" db="EMBL/GenBank/DDBJ databases">
        <title>Genetic variation in Jamaican populations of the coffee berry borer (Hypothenemus hampei).</title>
        <authorList>
            <person name="Errbii M."/>
            <person name="Myrie A."/>
        </authorList>
    </citation>
    <scope>NUCLEOTIDE SEQUENCE [LARGE SCALE GENOMIC DNA]</scope>
    <source>
        <strain evidence="1">JA-Hopewell-2020-01-JO</strain>
        <tissue evidence="1">Whole body</tissue>
    </source>
</reference>
<name>A0ABD1E0N8_HYPHA</name>
<accession>A0ABD1E0N8</accession>
<gene>
    <name evidence="1" type="ORF">ABEB36_015169</name>
</gene>
<comment type="caution">
    <text evidence="1">The sequence shown here is derived from an EMBL/GenBank/DDBJ whole genome shotgun (WGS) entry which is preliminary data.</text>
</comment>
<sequence length="51" mass="6159">FRNIEYLKEERRRFVERCSEFLEIAERILENVSNEPTTSTRSIANQLRVSK</sequence>
<feature type="non-terminal residue" evidence="1">
    <location>
        <position position="51"/>
    </location>
</feature>
<evidence type="ECO:0000313" key="1">
    <source>
        <dbReference type="EMBL" id="KAL1488212.1"/>
    </source>
</evidence>
<dbReference type="Proteomes" id="UP001566132">
    <property type="component" value="Unassembled WGS sequence"/>
</dbReference>
<keyword evidence="2" id="KW-1185">Reference proteome</keyword>
<protein>
    <submittedName>
        <fullName evidence="1">Uncharacterized protein</fullName>
    </submittedName>
</protein>
<proteinExistence type="predicted"/>